<evidence type="ECO:0000313" key="3">
    <source>
        <dbReference type="EMBL" id="CAB4762484.1"/>
    </source>
</evidence>
<feature type="domain" description="SHOCT" evidence="1">
    <location>
        <begin position="113"/>
        <end position="137"/>
    </location>
</feature>
<dbReference type="EMBL" id="CAFBPS010000058">
    <property type="protein sequence ID" value="CAB5030080.1"/>
    <property type="molecule type" value="Genomic_DNA"/>
</dbReference>
<evidence type="ECO:0000313" key="6">
    <source>
        <dbReference type="EMBL" id="CAB4898939.1"/>
    </source>
</evidence>
<organism evidence="6">
    <name type="scientific">freshwater metagenome</name>
    <dbReference type="NCBI Taxonomy" id="449393"/>
    <lineage>
        <taxon>unclassified sequences</taxon>
        <taxon>metagenomes</taxon>
        <taxon>ecological metagenomes</taxon>
    </lineage>
</organism>
<evidence type="ECO:0000313" key="7">
    <source>
        <dbReference type="EMBL" id="CAB5030080.1"/>
    </source>
</evidence>
<dbReference type="EMBL" id="CAEZZP010000006">
    <property type="protein sequence ID" value="CAB4762484.1"/>
    <property type="molecule type" value="Genomic_DNA"/>
</dbReference>
<dbReference type="EMBL" id="CAFAAL010000010">
    <property type="protein sequence ID" value="CAB4794116.1"/>
    <property type="molecule type" value="Genomic_DNA"/>
</dbReference>
<dbReference type="EMBL" id="CAEZYH010000043">
    <property type="protein sequence ID" value="CAB4721905.1"/>
    <property type="molecule type" value="Genomic_DNA"/>
</dbReference>
<reference evidence="6" key="1">
    <citation type="submission" date="2020-05" db="EMBL/GenBank/DDBJ databases">
        <authorList>
            <person name="Chiriac C."/>
            <person name="Salcher M."/>
            <person name="Ghai R."/>
            <person name="Kavagutti S V."/>
        </authorList>
    </citation>
    <scope>NUCLEOTIDE SEQUENCE</scope>
</reference>
<gene>
    <name evidence="2" type="ORF">UFOPK2658_01092</name>
    <name evidence="3" type="ORF">UFOPK2880_00205</name>
    <name evidence="4" type="ORF">UFOPK3004_00232</name>
    <name evidence="5" type="ORF">UFOPK3304_00290</name>
    <name evidence="6" type="ORF">UFOPK3494_00831</name>
    <name evidence="7" type="ORF">UFOPK4134_00888</name>
</gene>
<protein>
    <submittedName>
        <fullName evidence="6">Unannotated protein</fullName>
    </submittedName>
</protein>
<proteinExistence type="predicted"/>
<dbReference type="EMBL" id="CAFBLJ010000009">
    <property type="protein sequence ID" value="CAB4858029.1"/>
    <property type="molecule type" value="Genomic_DNA"/>
</dbReference>
<sequence>MGLIRKIVSGSAAVATGGLSLGVIQFRSDTERGTRQTKLSRQAMEREHQESMELQRRQMISDEAEMIAIQQSRSVAMARNTAVQQSAPQIAQNSHHVAQSVPEVNISDRLEDIARLASLRDSGVLTEEEFESEKAVIIRLIQ</sequence>
<accession>A0A6J7G5Z7</accession>
<name>A0A6J7G5Z7_9ZZZZ</name>
<dbReference type="InterPro" id="IPR018649">
    <property type="entry name" value="SHOCT"/>
</dbReference>
<dbReference type="Pfam" id="PF09851">
    <property type="entry name" value="SHOCT"/>
    <property type="match status" value="1"/>
</dbReference>
<evidence type="ECO:0000313" key="5">
    <source>
        <dbReference type="EMBL" id="CAB4858029.1"/>
    </source>
</evidence>
<dbReference type="EMBL" id="CAFBMF010000041">
    <property type="protein sequence ID" value="CAB4898939.1"/>
    <property type="molecule type" value="Genomic_DNA"/>
</dbReference>
<evidence type="ECO:0000313" key="2">
    <source>
        <dbReference type="EMBL" id="CAB4721905.1"/>
    </source>
</evidence>
<evidence type="ECO:0000259" key="1">
    <source>
        <dbReference type="Pfam" id="PF09851"/>
    </source>
</evidence>
<evidence type="ECO:0000313" key="4">
    <source>
        <dbReference type="EMBL" id="CAB4794116.1"/>
    </source>
</evidence>
<dbReference type="AlphaFoldDB" id="A0A6J7G5Z7"/>